<dbReference type="Pfam" id="PF00651">
    <property type="entry name" value="BTB"/>
    <property type="match status" value="1"/>
</dbReference>
<dbReference type="PANTHER" id="PTHR22744">
    <property type="entry name" value="HELIX LOOP HELIX PROTEIN 21-RELATED"/>
    <property type="match status" value="1"/>
</dbReference>
<dbReference type="InterPro" id="IPR000210">
    <property type="entry name" value="BTB/POZ_dom"/>
</dbReference>
<dbReference type="SMART" id="SM00225">
    <property type="entry name" value="BTB"/>
    <property type="match status" value="1"/>
</dbReference>
<reference evidence="2" key="1">
    <citation type="submission" date="2022-11" db="UniProtKB">
        <authorList>
            <consortium name="EnsemblMetazoa"/>
        </authorList>
    </citation>
    <scope>IDENTIFICATION</scope>
</reference>
<dbReference type="SUPFAM" id="SSF54695">
    <property type="entry name" value="POZ domain"/>
    <property type="match status" value="1"/>
</dbReference>
<name>A0A913Y4U5_EXADI</name>
<dbReference type="PANTHER" id="PTHR22744:SF17">
    <property type="entry name" value="BTB DOMAIN-CONTAINING PROTEIN"/>
    <property type="match status" value="1"/>
</dbReference>
<sequence>MDGEPKTKIARLKDTTETSKIKGESAAIKPSNSFTSPWHLSDVVLIVEGRKFHVHKCILSMNSPFFDRMFSSDFKEKSAKEIKLPKKSAKEFEELLKMIYNDHKTSMITYNNFEFLLKLAQEYQMDKIKKCCDHYMKLKLSKENCLHFCQVADQYDLSDELKRRCVKEAKWLPLSAIEESTHFVQMSSTSPTLDNQILIEKIKLLEEFKEILDSYYKTCCDLVKSIYCSAATTVNHTIACYSSDHPPEEQISRFIYDCESCTHWLEENWPSRTTLYGRIKPDTDILLSLARKYKSKENEKSPLPWWISRLTK</sequence>
<dbReference type="CDD" id="cd18186">
    <property type="entry name" value="BTB_POZ_ZBTB_KLHL-like"/>
    <property type="match status" value="1"/>
</dbReference>
<evidence type="ECO:0000313" key="2">
    <source>
        <dbReference type="EnsemblMetazoa" id="XP_020914753.1"/>
    </source>
</evidence>
<organism evidence="2 3">
    <name type="scientific">Exaiptasia diaphana</name>
    <name type="common">Tropical sea anemone</name>
    <name type="synonym">Aiptasia pulchella</name>
    <dbReference type="NCBI Taxonomy" id="2652724"/>
    <lineage>
        <taxon>Eukaryota</taxon>
        <taxon>Metazoa</taxon>
        <taxon>Cnidaria</taxon>
        <taxon>Anthozoa</taxon>
        <taxon>Hexacorallia</taxon>
        <taxon>Actiniaria</taxon>
        <taxon>Aiptasiidae</taxon>
        <taxon>Exaiptasia</taxon>
    </lineage>
</organism>
<proteinExistence type="predicted"/>
<keyword evidence="3" id="KW-1185">Reference proteome</keyword>
<dbReference type="Gene3D" id="3.30.710.10">
    <property type="entry name" value="Potassium Channel Kv1.1, Chain A"/>
    <property type="match status" value="1"/>
</dbReference>
<protein>
    <recommendedName>
        <fullName evidence="1">BTB domain-containing protein</fullName>
    </recommendedName>
</protein>
<dbReference type="RefSeq" id="XP_020914753.1">
    <property type="nucleotide sequence ID" value="XM_021059094.2"/>
</dbReference>
<dbReference type="EnsemblMetazoa" id="XM_021059093.2">
    <property type="protein sequence ID" value="XP_020914752.1"/>
    <property type="gene ID" value="LOC110252297"/>
</dbReference>
<evidence type="ECO:0000259" key="1">
    <source>
        <dbReference type="PROSITE" id="PS50097"/>
    </source>
</evidence>
<feature type="domain" description="BTB" evidence="1">
    <location>
        <begin position="41"/>
        <end position="102"/>
    </location>
</feature>
<accession>A0A913Y4U5</accession>
<dbReference type="InterPro" id="IPR011333">
    <property type="entry name" value="SKP1/BTB/POZ_sf"/>
</dbReference>
<dbReference type="OrthoDB" id="10249567at2759"/>
<dbReference type="Proteomes" id="UP000887567">
    <property type="component" value="Unplaced"/>
</dbReference>
<dbReference type="KEGG" id="epa:110252297"/>
<dbReference type="RefSeq" id="XP_020914752.1">
    <property type="nucleotide sequence ID" value="XM_021059093.2"/>
</dbReference>
<dbReference type="GeneID" id="110252297"/>
<dbReference type="EnsemblMetazoa" id="XM_021059094.2">
    <property type="protein sequence ID" value="XP_020914753.1"/>
    <property type="gene ID" value="LOC110252297"/>
</dbReference>
<dbReference type="AlphaFoldDB" id="A0A913Y4U5"/>
<evidence type="ECO:0000313" key="3">
    <source>
        <dbReference type="Proteomes" id="UP000887567"/>
    </source>
</evidence>
<dbReference type="PROSITE" id="PS50097">
    <property type="entry name" value="BTB"/>
    <property type="match status" value="1"/>
</dbReference>